<organism evidence="6">
    <name type="scientific">uncultured Bacillus sp</name>
    <dbReference type="NCBI Taxonomy" id="83428"/>
    <lineage>
        <taxon>Bacteria</taxon>
        <taxon>Bacillati</taxon>
        <taxon>Bacillota</taxon>
        <taxon>Bacilli</taxon>
        <taxon>Bacillales</taxon>
        <taxon>Bacillaceae</taxon>
        <taxon>Bacillus</taxon>
        <taxon>environmental samples</taxon>
    </lineage>
</organism>
<dbReference type="AlphaFoldDB" id="A0A060CAR5"/>
<name>A0A060CAR5_9BACI</name>
<dbReference type="SUPFAM" id="SSF51126">
    <property type="entry name" value="Pectin lyase-like"/>
    <property type="match status" value="1"/>
</dbReference>
<evidence type="ECO:0000313" key="6">
    <source>
        <dbReference type="EMBL" id="AIA89816.1"/>
    </source>
</evidence>
<keyword evidence="3" id="KW-0732">Signal</keyword>
<proteinExistence type="predicted"/>
<evidence type="ECO:0000256" key="1">
    <source>
        <dbReference type="ARBA" id="ARBA00004613"/>
    </source>
</evidence>
<dbReference type="Pfam" id="PF07602">
    <property type="entry name" value="DUF1565"/>
    <property type="match status" value="1"/>
</dbReference>
<evidence type="ECO:0000256" key="4">
    <source>
        <dbReference type="SAM" id="MobiDB-lite"/>
    </source>
</evidence>
<evidence type="ECO:0000256" key="2">
    <source>
        <dbReference type="ARBA" id="ARBA00022525"/>
    </source>
</evidence>
<feature type="non-terminal residue" evidence="6">
    <location>
        <position position="1"/>
    </location>
</feature>
<dbReference type="InterPro" id="IPR052052">
    <property type="entry name" value="Polysaccharide_Lyase_9"/>
</dbReference>
<dbReference type="PANTHER" id="PTHR40088:SF2">
    <property type="entry name" value="SECRETED SUGAR HYDROLASE"/>
    <property type="match status" value="1"/>
</dbReference>
<feature type="domain" description="DUF1565" evidence="5">
    <location>
        <begin position="102"/>
        <end position="141"/>
    </location>
</feature>
<dbReference type="InterPro" id="IPR012334">
    <property type="entry name" value="Pectin_lyas_fold"/>
</dbReference>
<accession>A0A060CAR5</accession>
<dbReference type="Gene3D" id="2.160.20.10">
    <property type="entry name" value="Single-stranded right-handed beta-helix, Pectin lyase-like"/>
    <property type="match status" value="1"/>
</dbReference>
<evidence type="ECO:0000256" key="3">
    <source>
        <dbReference type="ARBA" id="ARBA00022729"/>
    </source>
</evidence>
<reference evidence="6" key="1">
    <citation type="journal article" date="2013" name="Environ. Microbiol.">
        <title>Seasonally variable intestinal metagenomes of the red palm weevil (Rhynchophorus ferrugineus).</title>
        <authorList>
            <person name="Jia S."/>
            <person name="Zhang X."/>
            <person name="Zhang G."/>
            <person name="Yin A."/>
            <person name="Zhang S."/>
            <person name="Li F."/>
            <person name="Wang L."/>
            <person name="Zhao D."/>
            <person name="Yun Q."/>
            <person name="Tala"/>
            <person name="Wang J."/>
            <person name="Sun G."/>
            <person name="Baabdullah M."/>
            <person name="Yu X."/>
            <person name="Hu S."/>
            <person name="Al-Mssallem I.S."/>
            <person name="Yu J."/>
        </authorList>
    </citation>
    <scope>NUCLEOTIDE SEQUENCE</scope>
</reference>
<keyword evidence="2" id="KW-0964">Secreted</keyword>
<dbReference type="GO" id="GO:0016837">
    <property type="term" value="F:carbon-oxygen lyase activity, acting on polysaccharides"/>
    <property type="evidence" value="ECO:0007669"/>
    <property type="project" value="TreeGrafter"/>
</dbReference>
<dbReference type="EMBL" id="KF122520">
    <property type="protein sequence ID" value="AIA89816.1"/>
    <property type="molecule type" value="Genomic_DNA"/>
</dbReference>
<evidence type="ECO:0000259" key="5">
    <source>
        <dbReference type="Pfam" id="PF07602"/>
    </source>
</evidence>
<dbReference type="InterPro" id="IPR011050">
    <property type="entry name" value="Pectin_lyase_fold/virulence"/>
</dbReference>
<feature type="region of interest" description="Disordered" evidence="4">
    <location>
        <begin position="53"/>
        <end position="86"/>
    </location>
</feature>
<dbReference type="GO" id="GO:0005576">
    <property type="term" value="C:extracellular region"/>
    <property type="evidence" value="ECO:0007669"/>
    <property type="project" value="UniProtKB-SubCell"/>
</dbReference>
<dbReference type="InterPro" id="IPR011459">
    <property type="entry name" value="DUF1565"/>
</dbReference>
<protein>
    <submittedName>
        <fullName evidence="6">CAZy families PL9 protein</fullName>
    </submittedName>
</protein>
<feature type="non-terminal residue" evidence="6">
    <location>
        <position position="186"/>
    </location>
</feature>
<comment type="subcellular location">
    <subcellularLocation>
        <location evidence="1">Secreted</location>
    </subcellularLocation>
</comment>
<dbReference type="PANTHER" id="PTHR40088">
    <property type="entry name" value="PECTATE LYASE (EUROFUNG)"/>
    <property type="match status" value="1"/>
</dbReference>
<sequence length="186" mass="19513">GPRAPRSPRTWTLLAEDASSSQVSEPGPVGVAVYASSSGTVTPVRFDNLLTLASDTAPAATPTPTPDPTDTDPDIRRTGAGAAPLGTLDYEVPSSALYVSTAGSDTNPGTKDRPFATISAATKAAGDRGTVVVRSGTYHEDVMVYPHEGLTLEAYPGEVVWVDGSETVTGWRKDGSTWVRDDWDTF</sequence>